<dbReference type="SMART" id="SM00347">
    <property type="entry name" value="HTH_MARR"/>
    <property type="match status" value="1"/>
</dbReference>
<dbReference type="KEGG" id="src:M271_23885"/>
<dbReference type="eggNOG" id="COG1846">
    <property type="taxonomic scope" value="Bacteria"/>
</dbReference>
<dbReference type="EMBL" id="QYCY01000001">
    <property type="protein sequence ID" value="RLV80640.1"/>
    <property type="molecule type" value="Genomic_DNA"/>
</dbReference>
<dbReference type="GO" id="GO:0003700">
    <property type="term" value="F:DNA-binding transcription factor activity"/>
    <property type="evidence" value="ECO:0007669"/>
    <property type="project" value="InterPro"/>
</dbReference>
<evidence type="ECO:0000259" key="1">
    <source>
        <dbReference type="SMART" id="SM00347"/>
    </source>
</evidence>
<gene>
    <name evidence="2" type="ORF">D3C57_119685</name>
</gene>
<dbReference type="RefSeq" id="WP_020869717.1">
    <property type="nucleotide sequence ID" value="NC_022785.1"/>
</dbReference>
<protein>
    <recommendedName>
        <fullName evidence="1">HTH marR-type domain-containing protein</fullName>
    </recommendedName>
</protein>
<dbReference type="InterPro" id="IPR039422">
    <property type="entry name" value="MarR/SlyA-like"/>
</dbReference>
<evidence type="ECO:0000313" key="3">
    <source>
        <dbReference type="Proteomes" id="UP000281594"/>
    </source>
</evidence>
<dbReference type="Gene3D" id="1.10.10.10">
    <property type="entry name" value="Winged helix-like DNA-binding domain superfamily/Winged helix DNA-binding domain"/>
    <property type="match status" value="1"/>
</dbReference>
<dbReference type="STRING" id="1343740.M271_23885"/>
<proteinExistence type="predicted"/>
<dbReference type="GO" id="GO:0006950">
    <property type="term" value="P:response to stress"/>
    <property type="evidence" value="ECO:0007669"/>
    <property type="project" value="TreeGrafter"/>
</dbReference>
<reference evidence="2 3" key="1">
    <citation type="journal article" date="2018" name="J. Biol. Chem.">
        <title>Discovery of the actinoplanic acid pathway in Streptomyces rapamycinicus reveals a genetically conserved synergism with rapamycin.</title>
        <authorList>
            <person name="Mrak P."/>
            <person name="Krastel P."/>
            <person name="Pivk Lukancic P."/>
            <person name="Tao J."/>
            <person name="Pistorius D."/>
            <person name="Moore C.M."/>
        </authorList>
    </citation>
    <scope>NUCLEOTIDE SEQUENCE [LARGE SCALE GENOMIC DNA]</scope>
    <source>
        <strain evidence="2 3">NRRL 5491</strain>
    </source>
</reference>
<dbReference type="AlphaFoldDB" id="A0A0A0NH19"/>
<dbReference type="InterPro" id="IPR036390">
    <property type="entry name" value="WH_DNA-bd_sf"/>
</dbReference>
<dbReference type="PANTHER" id="PTHR33164:SF99">
    <property type="entry name" value="MARR FAMILY REGULATORY PROTEIN"/>
    <property type="match status" value="1"/>
</dbReference>
<dbReference type="HOGENOM" id="CLU_083287_2_2_11"/>
<dbReference type="SUPFAM" id="SSF46785">
    <property type="entry name" value="Winged helix' DNA-binding domain"/>
    <property type="match status" value="1"/>
</dbReference>
<dbReference type="Proteomes" id="UP000281594">
    <property type="component" value="Unassembled WGS sequence"/>
</dbReference>
<dbReference type="Pfam" id="PF12802">
    <property type="entry name" value="MarR_2"/>
    <property type="match status" value="1"/>
</dbReference>
<dbReference type="InterPro" id="IPR036388">
    <property type="entry name" value="WH-like_DNA-bd_sf"/>
</dbReference>
<evidence type="ECO:0000313" key="2">
    <source>
        <dbReference type="EMBL" id="RLV80640.1"/>
    </source>
</evidence>
<feature type="domain" description="HTH marR-type" evidence="1">
    <location>
        <begin position="30"/>
        <end position="131"/>
    </location>
</feature>
<accession>A0A0A0NH19</accession>
<comment type="caution">
    <text evidence="2">The sequence shown here is derived from an EMBL/GenBank/DDBJ whole genome shotgun (WGS) entry which is preliminary data.</text>
</comment>
<organism evidence="2 3">
    <name type="scientific">Streptomyces rapamycinicus (strain ATCC 29253 / DSM 41530 / NRRL 5491 / AYB-994)</name>
    <name type="common">Streptomyces hygroscopicus (strain ATCC 29253)</name>
    <dbReference type="NCBI Taxonomy" id="1343740"/>
    <lineage>
        <taxon>Bacteria</taxon>
        <taxon>Bacillati</taxon>
        <taxon>Actinomycetota</taxon>
        <taxon>Actinomycetes</taxon>
        <taxon>Kitasatosporales</taxon>
        <taxon>Streptomycetaceae</taxon>
        <taxon>Streptomyces</taxon>
        <taxon>Streptomyces violaceusniger group</taxon>
    </lineage>
</organism>
<sequence length="149" mass="16371">MTHPLDDSEMARWIAWKRANDAVLAAVAREIHSAAGLSAADFAVLSRVIENGDGRMPQQDLGAMLDWKRARLSRQLSRMAERGLLRREDGHGRRVLIVATDEGRTALAAARPAHARAVRSALFERTRAPGTDTFWNVIQEIAAPPEAAP</sequence>
<name>A0A0A0NH19_STRRN</name>
<dbReference type="InterPro" id="IPR000835">
    <property type="entry name" value="HTH_MarR-typ"/>
</dbReference>
<dbReference type="PANTHER" id="PTHR33164">
    <property type="entry name" value="TRANSCRIPTIONAL REGULATOR, MARR FAMILY"/>
    <property type="match status" value="1"/>
</dbReference>